<dbReference type="Gene3D" id="3.80.10.10">
    <property type="entry name" value="Ribonuclease Inhibitor"/>
    <property type="match status" value="1"/>
</dbReference>
<dbReference type="STRING" id="35608.A0A2U1NDI2"/>
<organism evidence="2 3">
    <name type="scientific">Artemisia annua</name>
    <name type="common">Sweet wormwood</name>
    <dbReference type="NCBI Taxonomy" id="35608"/>
    <lineage>
        <taxon>Eukaryota</taxon>
        <taxon>Viridiplantae</taxon>
        <taxon>Streptophyta</taxon>
        <taxon>Embryophyta</taxon>
        <taxon>Tracheophyta</taxon>
        <taxon>Spermatophyta</taxon>
        <taxon>Magnoliopsida</taxon>
        <taxon>eudicotyledons</taxon>
        <taxon>Gunneridae</taxon>
        <taxon>Pentapetalae</taxon>
        <taxon>asterids</taxon>
        <taxon>campanulids</taxon>
        <taxon>Asterales</taxon>
        <taxon>Asteraceae</taxon>
        <taxon>Asteroideae</taxon>
        <taxon>Anthemideae</taxon>
        <taxon>Artemisiinae</taxon>
        <taxon>Artemisia</taxon>
    </lineage>
</organism>
<dbReference type="PANTHER" id="PTHR34145">
    <property type="entry name" value="OS02G0105600 PROTEIN"/>
    <property type="match status" value="1"/>
</dbReference>
<dbReference type="EMBL" id="PKPP01003063">
    <property type="protein sequence ID" value="PWA71546.1"/>
    <property type="molecule type" value="Genomic_DNA"/>
</dbReference>
<dbReference type="InterPro" id="IPR055411">
    <property type="entry name" value="LRR_FXL15/At3g58940/PEG3-like"/>
</dbReference>
<dbReference type="InterPro" id="IPR036047">
    <property type="entry name" value="F-box-like_dom_sf"/>
</dbReference>
<name>A0A2U1NDI2_ARTAN</name>
<dbReference type="OrthoDB" id="1534647at2759"/>
<dbReference type="Proteomes" id="UP000245207">
    <property type="component" value="Unassembled WGS sequence"/>
</dbReference>
<sequence>MEETDRISKLPESIIHHILSYLNSPKDLVRMSILSNYWFGLTASFPIFNFNFLKFMEVLESSGIPLDTEDQMDFFLKYVQYTISRFCEQNVSVHTFNITTSFCDPTEVAIIDKCIGLILEKGVKELVIDIPNWTYGYGLQYPHMYHVPNIFLSASSLTSLTLCYCEIPSSFMVDAVKFKSLKLLHLKSVRLNEEVITSFTTSCPLLEEFIVIYCYGLKRFWVYGHLNLRQVEIQFRPEIDRIDIDAPNLCFLCLYDFNSERGAPPSMNLASCKKLTKVCYHGEGLVDLSHNFPFLEDLFLNLPKKCKRLTLSSHSLRTIMLNSECDLGNIDLNAPNLLLFGFTDNLHFHSPMGSFSIPSKPCMEWDREDFVEDNWFEMLRQILDKKLRFKELKLHINVVLYRPTFDSSFIVLYIISSNEIK</sequence>
<dbReference type="SUPFAM" id="SSF52047">
    <property type="entry name" value="RNI-like"/>
    <property type="match status" value="1"/>
</dbReference>
<comment type="caution">
    <text evidence="2">The sequence shown here is derived from an EMBL/GenBank/DDBJ whole genome shotgun (WGS) entry which is preliminary data.</text>
</comment>
<dbReference type="PANTHER" id="PTHR34145:SF28">
    <property type="entry name" value="F-BOX DOMAIN-CONTAINING PROTEIN"/>
    <property type="match status" value="1"/>
</dbReference>
<evidence type="ECO:0000313" key="3">
    <source>
        <dbReference type="Proteomes" id="UP000245207"/>
    </source>
</evidence>
<keyword evidence="3" id="KW-1185">Reference proteome</keyword>
<proteinExistence type="predicted"/>
<reference evidence="2 3" key="1">
    <citation type="journal article" date="2018" name="Mol. Plant">
        <title>The genome of Artemisia annua provides insight into the evolution of Asteraceae family and artemisinin biosynthesis.</title>
        <authorList>
            <person name="Shen Q."/>
            <person name="Zhang L."/>
            <person name="Liao Z."/>
            <person name="Wang S."/>
            <person name="Yan T."/>
            <person name="Shi P."/>
            <person name="Liu M."/>
            <person name="Fu X."/>
            <person name="Pan Q."/>
            <person name="Wang Y."/>
            <person name="Lv Z."/>
            <person name="Lu X."/>
            <person name="Zhang F."/>
            <person name="Jiang W."/>
            <person name="Ma Y."/>
            <person name="Chen M."/>
            <person name="Hao X."/>
            <person name="Li L."/>
            <person name="Tang Y."/>
            <person name="Lv G."/>
            <person name="Zhou Y."/>
            <person name="Sun X."/>
            <person name="Brodelius P.E."/>
            <person name="Rose J.K.C."/>
            <person name="Tang K."/>
        </authorList>
    </citation>
    <scope>NUCLEOTIDE SEQUENCE [LARGE SCALE GENOMIC DNA]</scope>
    <source>
        <strain evidence="3">cv. Huhao1</strain>
        <tissue evidence="2">Leaf</tissue>
    </source>
</reference>
<evidence type="ECO:0000259" key="1">
    <source>
        <dbReference type="PROSITE" id="PS50181"/>
    </source>
</evidence>
<dbReference type="Pfam" id="PF24758">
    <property type="entry name" value="LRR_At5g56370"/>
    <property type="match status" value="1"/>
</dbReference>
<dbReference type="SMART" id="SM00256">
    <property type="entry name" value="FBOX"/>
    <property type="match status" value="1"/>
</dbReference>
<dbReference type="AlphaFoldDB" id="A0A2U1NDI2"/>
<dbReference type="InterPro" id="IPR001810">
    <property type="entry name" value="F-box_dom"/>
</dbReference>
<evidence type="ECO:0000313" key="2">
    <source>
        <dbReference type="EMBL" id="PWA71546.1"/>
    </source>
</evidence>
<feature type="domain" description="F-box" evidence="1">
    <location>
        <begin position="4"/>
        <end position="55"/>
    </location>
</feature>
<protein>
    <submittedName>
        <fullName evidence="2">F-box domain, Leucine-rich repeat domain, L domain-like protein</fullName>
    </submittedName>
</protein>
<accession>A0A2U1NDI2</accession>
<dbReference type="InterPro" id="IPR032675">
    <property type="entry name" value="LRR_dom_sf"/>
</dbReference>
<gene>
    <name evidence="2" type="ORF">CTI12_AA279830</name>
</gene>
<dbReference type="InterPro" id="IPR053772">
    <property type="entry name" value="At1g61320/At1g61330-like"/>
</dbReference>
<dbReference type="SUPFAM" id="SSF81383">
    <property type="entry name" value="F-box domain"/>
    <property type="match status" value="1"/>
</dbReference>
<dbReference type="Pfam" id="PF12937">
    <property type="entry name" value="F-box-like"/>
    <property type="match status" value="1"/>
</dbReference>
<dbReference type="PROSITE" id="PS50181">
    <property type="entry name" value="FBOX"/>
    <property type="match status" value="1"/>
</dbReference>
<dbReference type="Gene3D" id="1.20.1280.50">
    <property type="match status" value="1"/>
</dbReference>